<feature type="compositionally biased region" description="Low complexity" evidence="5">
    <location>
        <begin position="1008"/>
        <end position="1029"/>
    </location>
</feature>
<evidence type="ECO:0000313" key="8">
    <source>
        <dbReference type="Proteomes" id="UP000807306"/>
    </source>
</evidence>
<feature type="region of interest" description="Disordered" evidence="5">
    <location>
        <begin position="1857"/>
        <end position="1885"/>
    </location>
</feature>
<feature type="compositionally biased region" description="Basic and acidic residues" evidence="5">
    <location>
        <begin position="1240"/>
        <end position="1252"/>
    </location>
</feature>
<feature type="compositionally biased region" description="Basic and acidic residues" evidence="5">
    <location>
        <begin position="1073"/>
        <end position="1084"/>
    </location>
</feature>
<feature type="compositionally biased region" description="Low complexity" evidence="5">
    <location>
        <begin position="902"/>
        <end position="913"/>
    </location>
</feature>
<feature type="region of interest" description="Disordered" evidence="5">
    <location>
        <begin position="851"/>
        <end position="1029"/>
    </location>
</feature>
<keyword evidence="2" id="KW-0813">Transport</keyword>
<feature type="compositionally biased region" description="Low complexity" evidence="5">
    <location>
        <begin position="1945"/>
        <end position="1955"/>
    </location>
</feature>
<dbReference type="InterPro" id="IPR015943">
    <property type="entry name" value="WD40/YVTN_repeat-like_dom_sf"/>
</dbReference>
<feature type="compositionally biased region" description="Polar residues" evidence="5">
    <location>
        <begin position="1973"/>
        <end position="1984"/>
    </location>
</feature>
<feature type="compositionally biased region" description="Low complexity" evidence="5">
    <location>
        <begin position="2072"/>
        <end position="2085"/>
    </location>
</feature>
<evidence type="ECO:0000256" key="4">
    <source>
        <dbReference type="SAM" id="Coils"/>
    </source>
</evidence>
<feature type="compositionally biased region" description="Acidic residues" evidence="5">
    <location>
        <begin position="1202"/>
        <end position="1211"/>
    </location>
</feature>
<evidence type="ECO:0000256" key="5">
    <source>
        <dbReference type="SAM" id="MobiDB-lite"/>
    </source>
</evidence>
<dbReference type="SUPFAM" id="SSF117289">
    <property type="entry name" value="Nucleoporin domain"/>
    <property type="match status" value="1"/>
</dbReference>
<feature type="compositionally biased region" description="Low complexity" evidence="5">
    <location>
        <begin position="952"/>
        <end position="987"/>
    </location>
</feature>
<dbReference type="GO" id="GO:0005634">
    <property type="term" value="C:nucleus"/>
    <property type="evidence" value="ECO:0007669"/>
    <property type="project" value="UniProtKB-SubCell"/>
</dbReference>
<feature type="coiled-coil region" evidence="4">
    <location>
        <begin position="1634"/>
        <end position="1668"/>
    </location>
</feature>
<comment type="subcellular location">
    <subcellularLocation>
        <location evidence="1">Nucleus</location>
    </subcellularLocation>
</comment>
<dbReference type="InterPro" id="IPR039462">
    <property type="entry name" value="Nup159/Nup146_N"/>
</dbReference>
<dbReference type="EMBL" id="MU157872">
    <property type="protein sequence ID" value="KAF9526360.1"/>
    <property type="molecule type" value="Genomic_DNA"/>
</dbReference>
<feature type="compositionally biased region" description="Low complexity" evidence="5">
    <location>
        <begin position="1279"/>
        <end position="1291"/>
    </location>
</feature>
<feature type="compositionally biased region" description="Acidic residues" evidence="5">
    <location>
        <begin position="1161"/>
        <end position="1191"/>
    </location>
</feature>
<feature type="region of interest" description="Disordered" evidence="5">
    <location>
        <begin position="430"/>
        <end position="514"/>
    </location>
</feature>
<proteinExistence type="predicted"/>
<feature type="domain" description="Nucleoporin Nup159/Nup146 N-terminal" evidence="6">
    <location>
        <begin position="57"/>
        <end position="387"/>
    </location>
</feature>
<evidence type="ECO:0000313" key="7">
    <source>
        <dbReference type="EMBL" id="KAF9526360.1"/>
    </source>
</evidence>
<feature type="compositionally biased region" description="Polar residues" evidence="5">
    <location>
        <begin position="1390"/>
        <end position="1400"/>
    </location>
</feature>
<feature type="compositionally biased region" description="Basic and acidic residues" evidence="5">
    <location>
        <begin position="1050"/>
        <end position="1061"/>
    </location>
</feature>
<evidence type="ECO:0000256" key="3">
    <source>
        <dbReference type="ARBA" id="ARBA00023242"/>
    </source>
</evidence>
<gene>
    <name evidence="7" type="ORF">CPB83DRAFT_857976</name>
</gene>
<sequence>MDDFTPLSRPSQSQISIEPVAKECPSEGFEYPTFRQLNKQARVYVSQRLNPNASTYHHLFTVANLKGWFAAVQSTSTGSAIVLSTLEDLRAAFGDAKEDSESLFTPKRTLRISPNTNIINFAYGDTRLLVGLENGSLAVYDTASLFSSGTDEVAPLKTTQIQDAALGQIVPNPGTEPALSELVAIVGDGKVALLNMNLEPQGGWAASDLMTQPISVAWSPKGKHLAVGLQTGDILTFALTNKSTPHKHIPPTADAILVSLNWLGPGHTFRTSYGAQGGSPAKQHIIVLDTKSSTASYFAPDHPFPAYGRTQQNAYTLNLPRWDEDATSSGEEPKSLTVVGDFSSVDIEILGNKGNQWFRQSQDNPLSLPLDSAMDDTILLALEADLTDTSAAAPIVYAYLNDGSIQGWHAEHSKPYLGLVGAAAESIAQSSSTSTVQESRDTEMNTEAPPTPATTNPTSSPFSSTQPSSTFGSQTTSPFGQTTPAFGQSSFGQPSAFGQPSSTPSAFSGFSQTTPAAAGSSGFGAFAGSGSGAFGSTSSFAGFRSTPPAAPAFGQTGFGSSPSPPVSPPAFTRETSMADDTGASVAASGFGGLGLGSSTPTDSSKSVNSMFGTFGGTTTTTTPATNTFGSATSSGGGFLKPATGFGAFGGGQTTGSFDPANKPSTTMNAFSQIAAGSGLTTTPTPGSGFGQSGFGKSSFRQPALGQSAFGKTGFGASIPNTTPSSSGGFSAFASTPTSFGATVPQSSEKPLTTGGFAGFASSTPSAFGTSIPAAPATGLESKPATTGFSAFAGAPSAFGPASTPKSESTTLTPQLASTPGGAFSAFGPKPAESTTPKTSVFGTPFAESSTPIFGSTGFGTNATPSTVPKEASTKPIVLSPPSSPETSQPTSPFGPPTGVFGSTSTTPKASPASGGAFGGLQATPSAFKPATGFGAFGSSTSGDSPFFKKSDPVASTPSAFPAVAPSAPPTANSGTATTTTPTFGSTSKLGAGQSTFGLSSPVTPTPAPKTVSTTPTTTPGSNSGAFSAFAGSSGGFSAFTGQKKSFSELLKSREENKDVEKSSASASPFATPAKEDKGNKDTLEQRTSVFGTPKADGGDKKSSGSSVFQSITNRDEGENPSEPVKKTAGIPEEPSYGNISASSAASSYVEIEGEEERREEEGSDEDGDHQDDQSDFLTDEDELSDGSEEGEGSVPEDGGGGSEEEESEGEEERPTSQPSPTAIPLPASRSPSETPQPEVPRIEVSESPERRSPSPSPKPSFVREPSTTPPGTPTKESKSPFGNSSSSTSFGIGIGRPSTRPARSSPLANAVILDEEGEEETKKRAAQPSSDTSPSPPEVSGERSPKRPKTPPLLSTMGPKSSGALPTPSITPPSSEGTSTPSFEPKVQKPATNSPTTSSAFFGFGQPASASFELSTNTGNLLGKPLQAPASTTSAPTQPMPPSSSSGFFGSKATVPGAPTVSNVFGMPAFSFGVQPAPSSQALSLGPSKPSGFFGAPSQPSQQGFPTPPNAQPSSQSQELFGRLSKQPFNVGPSQPPMFSSTQPKLATQPSAPLFGAKPPVPTPPPAKTQEEMLEEGMQKECVNLLKSVARDLEMISKTGSNARHMLSSVNVSLGGSRNKADLGNPSKWGLADLEQFARVLKQYERDLEAMETEREKEKQILKEIQSNMLKAGTRREEIARFNRAKDDKEFAKMLKARTLGPEHSETQTHLRKSIRAIRDRVQKLEKRLQDDKKKLASAQSCKPRIKAPSLDTINRTYRNIDIAIEQQTDDVNRLGTRVSKISIADAQAASAASAALLLQRDSRLPDLPSSPLSLRKPINVTPNVAVTTAAALNAEHSAARLKKALLAVRKQPLLNDKVTREPTAPTSFTSPSKGDKPGNGQALLKGFENLKGPLFSESAEKVSQGSTLGLKDWDIGEDRFDPSGSGGWAAGGSSGRRGKKSHHSSGLGHGASHGQPFRRSAGSEDEDGVDIPSTTAAHPTSVSPPVAKAPVTFDWGPLPNFGAPSPTPTKAIEPPKQIPKGFVSFSTVSSGSSTAVSTPTPSLPFGSALPTPTSFAKPAGTLGLPPQSFFNTSAPSNNPTSAPPKGFFSITQASSPGVANTPSPASTATLSPLATPAIVPKGFFSFSNAGSK</sequence>
<feature type="region of interest" description="Disordered" evidence="5">
    <location>
        <begin position="2055"/>
        <end position="2111"/>
    </location>
</feature>
<keyword evidence="3" id="KW-0539">Nucleus</keyword>
<feature type="compositionally biased region" description="Gly residues" evidence="5">
    <location>
        <begin position="1925"/>
        <end position="1936"/>
    </location>
</feature>
<keyword evidence="4" id="KW-0175">Coiled coil</keyword>
<keyword evidence="8" id="KW-1185">Reference proteome</keyword>
<name>A0A9P6ECA5_9AGAR</name>
<feature type="compositionally biased region" description="Polar residues" evidence="5">
    <location>
        <begin position="851"/>
        <end position="866"/>
    </location>
</feature>
<evidence type="ECO:0000259" key="6">
    <source>
        <dbReference type="Pfam" id="PF16755"/>
    </source>
</evidence>
<feature type="compositionally biased region" description="Low complexity" evidence="5">
    <location>
        <begin position="930"/>
        <end position="944"/>
    </location>
</feature>
<feature type="compositionally biased region" description="Low complexity" evidence="5">
    <location>
        <begin position="1366"/>
        <end position="1382"/>
    </location>
</feature>
<feature type="compositionally biased region" description="Polar residues" evidence="5">
    <location>
        <begin position="481"/>
        <end position="514"/>
    </location>
</feature>
<comment type="caution">
    <text evidence="7">The sequence shown here is derived from an EMBL/GenBank/DDBJ whole genome shotgun (WGS) entry which is preliminary data.</text>
</comment>
<feature type="compositionally biased region" description="Basic and acidic residues" evidence="5">
    <location>
        <begin position="1913"/>
        <end position="1922"/>
    </location>
</feature>
<feature type="compositionally biased region" description="Polar residues" evidence="5">
    <location>
        <begin position="1137"/>
        <end position="1146"/>
    </location>
</feature>
<feature type="compositionally biased region" description="Low complexity" evidence="5">
    <location>
        <begin position="453"/>
        <end position="480"/>
    </location>
</feature>
<feature type="compositionally biased region" description="Polar residues" evidence="5">
    <location>
        <begin position="1408"/>
        <end position="1420"/>
    </location>
</feature>
<evidence type="ECO:0000256" key="2">
    <source>
        <dbReference type="ARBA" id="ARBA00022448"/>
    </source>
</evidence>
<feature type="compositionally biased region" description="Low complexity" evidence="5">
    <location>
        <begin position="1062"/>
        <end position="1072"/>
    </location>
</feature>
<dbReference type="OrthoDB" id="248320at2759"/>
<feature type="region of interest" description="Disordered" evidence="5">
    <location>
        <begin position="546"/>
        <end position="578"/>
    </location>
</feature>
<reference evidence="7" key="1">
    <citation type="submission" date="2020-11" db="EMBL/GenBank/DDBJ databases">
        <authorList>
            <consortium name="DOE Joint Genome Institute"/>
            <person name="Ahrendt S."/>
            <person name="Riley R."/>
            <person name="Andreopoulos W."/>
            <person name="Labutti K."/>
            <person name="Pangilinan J."/>
            <person name="Ruiz-Duenas F.J."/>
            <person name="Barrasa J.M."/>
            <person name="Sanchez-Garcia M."/>
            <person name="Camarero S."/>
            <person name="Miyauchi S."/>
            <person name="Serrano A."/>
            <person name="Linde D."/>
            <person name="Babiker R."/>
            <person name="Drula E."/>
            <person name="Ayuso-Fernandez I."/>
            <person name="Pacheco R."/>
            <person name="Padilla G."/>
            <person name="Ferreira P."/>
            <person name="Barriuso J."/>
            <person name="Kellner H."/>
            <person name="Castanera R."/>
            <person name="Alfaro M."/>
            <person name="Ramirez L."/>
            <person name="Pisabarro A.G."/>
            <person name="Kuo A."/>
            <person name="Tritt A."/>
            <person name="Lipzen A."/>
            <person name="He G."/>
            <person name="Yan M."/>
            <person name="Ng V."/>
            <person name="Cullen D."/>
            <person name="Martin F."/>
            <person name="Rosso M.-N."/>
            <person name="Henrissat B."/>
            <person name="Hibbett D."/>
            <person name="Martinez A.T."/>
            <person name="Grigoriev I.V."/>
        </authorList>
    </citation>
    <scope>NUCLEOTIDE SEQUENCE</scope>
    <source>
        <strain evidence="7">CBS 506.95</strain>
    </source>
</reference>
<feature type="compositionally biased region" description="Polar residues" evidence="5">
    <location>
        <begin position="2090"/>
        <end position="2111"/>
    </location>
</feature>
<accession>A0A9P6ECA5</accession>
<feature type="region of interest" description="Disordered" evidence="5">
    <location>
        <begin position="1050"/>
        <end position="1451"/>
    </location>
</feature>
<organism evidence="7 8">
    <name type="scientific">Crepidotus variabilis</name>
    <dbReference type="NCBI Taxonomy" id="179855"/>
    <lineage>
        <taxon>Eukaryota</taxon>
        <taxon>Fungi</taxon>
        <taxon>Dikarya</taxon>
        <taxon>Basidiomycota</taxon>
        <taxon>Agaricomycotina</taxon>
        <taxon>Agaricomycetes</taxon>
        <taxon>Agaricomycetidae</taxon>
        <taxon>Agaricales</taxon>
        <taxon>Agaricineae</taxon>
        <taxon>Crepidotaceae</taxon>
        <taxon>Crepidotus</taxon>
    </lineage>
</organism>
<dbReference type="Gene3D" id="2.130.10.10">
    <property type="entry name" value="YVTN repeat-like/Quinoprotein amine dehydrogenase"/>
    <property type="match status" value="1"/>
</dbReference>
<feature type="region of interest" description="Disordered" evidence="5">
    <location>
        <begin position="1471"/>
        <end position="1569"/>
    </location>
</feature>
<evidence type="ECO:0000256" key="1">
    <source>
        <dbReference type="ARBA" id="ARBA00004123"/>
    </source>
</evidence>
<protein>
    <recommendedName>
        <fullName evidence="6">Nucleoporin Nup159/Nup146 N-terminal domain-containing protein</fullName>
    </recommendedName>
</protein>
<dbReference type="Pfam" id="PF16755">
    <property type="entry name" value="Beta-prop_NUP159_NUP214"/>
    <property type="match status" value="1"/>
</dbReference>
<feature type="region of interest" description="Disordered" evidence="5">
    <location>
        <begin position="1913"/>
        <end position="1989"/>
    </location>
</feature>
<feature type="coiled-coil region" evidence="4">
    <location>
        <begin position="1708"/>
        <end position="1742"/>
    </location>
</feature>
<feature type="compositionally biased region" description="Polar residues" evidence="5">
    <location>
        <begin position="1537"/>
        <end position="1551"/>
    </location>
</feature>
<dbReference type="Proteomes" id="UP000807306">
    <property type="component" value="Unassembled WGS sequence"/>
</dbReference>